<dbReference type="InterPro" id="IPR056604">
    <property type="entry name" value="GBF1-like_TPR"/>
</dbReference>
<dbReference type="InterPro" id="IPR016024">
    <property type="entry name" value="ARM-type_fold"/>
</dbReference>
<name>A0AAV8UMA7_9RHOD</name>
<evidence type="ECO:0000313" key="4">
    <source>
        <dbReference type="Proteomes" id="UP001157974"/>
    </source>
</evidence>
<dbReference type="Proteomes" id="UP001157974">
    <property type="component" value="Unassembled WGS sequence"/>
</dbReference>
<dbReference type="Pfam" id="PF23325">
    <property type="entry name" value="TPR_28"/>
    <property type="match status" value="1"/>
</dbReference>
<proteinExistence type="predicted"/>
<feature type="domain" description="SEC7" evidence="2">
    <location>
        <begin position="494"/>
        <end position="697"/>
    </location>
</feature>
<organism evidence="3 4">
    <name type="scientific">Rhodosorus marinus</name>
    <dbReference type="NCBI Taxonomy" id="101924"/>
    <lineage>
        <taxon>Eukaryota</taxon>
        <taxon>Rhodophyta</taxon>
        <taxon>Stylonematophyceae</taxon>
        <taxon>Stylonematales</taxon>
        <taxon>Stylonemataceae</taxon>
        <taxon>Rhodosorus</taxon>
    </lineage>
</organism>
<dbReference type="Gene3D" id="1.10.1000.11">
    <property type="entry name" value="Arf Nucleotide-binding Site Opener,domain 2"/>
    <property type="match status" value="1"/>
</dbReference>
<dbReference type="CDD" id="cd00171">
    <property type="entry name" value="Sec7"/>
    <property type="match status" value="1"/>
</dbReference>
<dbReference type="SUPFAM" id="SSF48425">
    <property type="entry name" value="Sec7 domain"/>
    <property type="match status" value="1"/>
</dbReference>
<reference evidence="3 4" key="1">
    <citation type="journal article" date="2023" name="Nat. Commun.">
        <title>Origin of minicircular mitochondrial genomes in red algae.</title>
        <authorList>
            <person name="Lee Y."/>
            <person name="Cho C.H."/>
            <person name="Lee Y.M."/>
            <person name="Park S.I."/>
            <person name="Yang J.H."/>
            <person name="West J.A."/>
            <person name="Bhattacharya D."/>
            <person name="Yoon H.S."/>
        </authorList>
    </citation>
    <scope>NUCLEOTIDE SEQUENCE [LARGE SCALE GENOMIC DNA]</scope>
    <source>
        <strain evidence="3 4">CCMP1338</strain>
        <tissue evidence="3">Whole cell</tissue>
    </source>
</reference>
<dbReference type="InterPro" id="IPR023394">
    <property type="entry name" value="Sec7_C_sf"/>
</dbReference>
<dbReference type="GO" id="GO:0032012">
    <property type="term" value="P:regulation of ARF protein signal transduction"/>
    <property type="evidence" value="ECO:0007669"/>
    <property type="project" value="InterPro"/>
</dbReference>
<protein>
    <recommendedName>
        <fullName evidence="2">SEC7 domain-containing protein</fullName>
    </recommendedName>
</protein>
<evidence type="ECO:0000259" key="2">
    <source>
        <dbReference type="PROSITE" id="PS50190"/>
    </source>
</evidence>
<comment type="caution">
    <text evidence="3">The sequence shown here is derived from an EMBL/GenBank/DDBJ whole genome shotgun (WGS) entry which is preliminary data.</text>
</comment>
<gene>
    <name evidence="3" type="ORF">NDN08_003972</name>
</gene>
<dbReference type="EMBL" id="JAMWBK010000010">
    <property type="protein sequence ID" value="KAJ8901766.1"/>
    <property type="molecule type" value="Genomic_DNA"/>
</dbReference>
<dbReference type="PROSITE" id="PS50190">
    <property type="entry name" value="SEC7"/>
    <property type="match status" value="1"/>
</dbReference>
<keyword evidence="4" id="KW-1185">Reference proteome</keyword>
<dbReference type="InterPro" id="IPR000904">
    <property type="entry name" value="Sec7_dom"/>
</dbReference>
<accession>A0AAV8UMA7</accession>
<dbReference type="SMART" id="SM00222">
    <property type="entry name" value="Sec7"/>
    <property type="match status" value="1"/>
</dbReference>
<feature type="compositionally biased region" description="Polar residues" evidence="1">
    <location>
        <begin position="1464"/>
        <end position="1473"/>
    </location>
</feature>
<dbReference type="GO" id="GO:0005085">
    <property type="term" value="F:guanyl-nucleotide exchange factor activity"/>
    <property type="evidence" value="ECO:0007669"/>
    <property type="project" value="InterPro"/>
</dbReference>
<dbReference type="FunFam" id="1.10.1000.11:FF:000002">
    <property type="entry name" value="Cytohesin 1"/>
    <property type="match status" value="1"/>
</dbReference>
<feature type="region of interest" description="Disordered" evidence="1">
    <location>
        <begin position="1443"/>
        <end position="1473"/>
    </location>
</feature>
<dbReference type="SUPFAM" id="SSF48371">
    <property type="entry name" value="ARM repeat"/>
    <property type="match status" value="1"/>
</dbReference>
<dbReference type="GO" id="GO:0012505">
    <property type="term" value="C:endomembrane system"/>
    <property type="evidence" value="ECO:0007669"/>
    <property type="project" value="UniProtKB-ARBA"/>
</dbReference>
<dbReference type="PANTHER" id="PTHR10663">
    <property type="entry name" value="GUANYL-NUCLEOTIDE EXCHANGE FACTOR"/>
    <property type="match status" value="1"/>
</dbReference>
<dbReference type="Pfam" id="PF01369">
    <property type="entry name" value="Sec7"/>
    <property type="match status" value="1"/>
</dbReference>
<sequence>MDATVLVASGHARELLTQLRRNSRFSEWGASFSSSKEGKPLSPLVQSGRLRKGLHPTEHRFVQDLKHVRRAPGHSNLLLMLQPFLEIIQSPEANGVITSAALRAVVDILGSVQEISEVHKVVGNVVEAVHSCRFEPTDASVDELVLSRIVEVLSVTVTAENSPVLFDEIILAAFETCFRLSTIKRATALLVSAATRELSSIVAAAVKSQVLESNNSSLHLPADYFRKRLRSKGNATFDFERDKLNQERSCSSYPLRAMLLFASCLVDPAMKLSASLRMTGLQILNTALTTKHRNEKGTSALLADSEIRDFLLRDVSISVLRTLGLASEASVVIAQAFTVVNNLLVVLGPYGLPLLETLLLRVFPSYVDGSSGNLPVTVQNREVGLEALACLMSQPGLLSMGFAAIDCDPVKEDAVGPLAEKLGKAVENSMTEQDRLIQSGPDAVDDADEIWNEIIAPGFLCADALLSLTDWLEERVNRNRSTEESTAYTKQIMESKRHKDESAKAAAAINKLGSKADGRRVLNLLTEYKIFEDELMAVKGSDLDRLIPPAAEYFRVTPSLDKSVIGTVLGEPDEISRKFLQNYTNSFDFTDNDITTALRIYLESFRLPGEAQKIDRIMHSFANRYMLQNESKTELKNTDVAYVVAFAIVMLNTDQHNDSIKKKMSLEDFVRNNRGMNDTEDFSKEFLLEIFESINALEIKMSNESGIDELNEILWEKMLQSAGYVSAGSNRSMTETRFLPESPQAPDSELFNLSWAPIVSSAKMVLAVGTNENEVQRAIDGFLRVARCSASLHTDQAIDECVAALSEASGLCSSPLYGAAVRFGVDVRAQLSFVALSGIVRNCGDGVRENGWSLFLSCATRLQCLGLLSSPAFDEMSGYGPELVDLASMPIAVSRLQPDWWPSRISALEKDNGSKPIAVRRNRNDPSNSFWALLGVGNNAVPESDNPYRFAPEYLICRNSAEEEARNLAQKSVEACRLDEILVTESRILQDESLAAYASAIRTSALTLLRHKADTRFRGSGIVSILEPIEDAEDDTEVAKYSALSFLMDLLTELTLRNRTRVGLVWTHFREVTQWLLADSSSTTVVTERAAVALLRVSVRLLHQDDVRDDVLRGLNLLLKLDQDNFATLALPVAAGVLHCIRTHSSQIRKPSAWHTLLSIIELLQRFPSPCLELGFESLRFLLLDAVEVSAVALETFSPFIDAVLAYALSTSSTATASLELFYALAEKVPSVQRGYSEDSPRKEDNSRWAELWKPLLQAIAQVVLQSAEWEIRLHALAVVERLSAAQDGERALTSAEYRLAIENVVLPMVATVFDTTKANSTAEFSFKIRQKAVTLVLKTFLQHHVGLYNDLTREQFAQLWLTILEGTAGNLDNASDGVAEYFNESLKNLLLVMETNEVLTRSDTVLWEKTATSIKKWLPSLYEEKFMDTEPDKLIQEVPDAQLLPVEEDEQVPVADEPKGPENGSSSASLPE</sequence>
<dbReference type="InterPro" id="IPR035999">
    <property type="entry name" value="Sec7_dom_sf"/>
</dbReference>
<evidence type="ECO:0000313" key="3">
    <source>
        <dbReference type="EMBL" id="KAJ8901766.1"/>
    </source>
</evidence>
<dbReference type="Gene3D" id="1.10.220.20">
    <property type="match status" value="1"/>
</dbReference>
<evidence type="ECO:0000256" key="1">
    <source>
        <dbReference type="SAM" id="MobiDB-lite"/>
    </source>
</evidence>